<accession>A0A0E9VT26</accession>
<dbReference type="EMBL" id="GBXM01028077">
    <property type="protein sequence ID" value="JAH80500.1"/>
    <property type="molecule type" value="Transcribed_RNA"/>
</dbReference>
<reference evidence="1" key="1">
    <citation type="submission" date="2014-11" db="EMBL/GenBank/DDBJ databases">
        <authorList>
            <person name="Amaro Gonzalez C."/>
        </authorList>
    </citation>
    <scope>NUCLEOTIDE SEQUENCE</scope>
</reference>
<organism evidence="1">
    <name type="scientific">Anguilla anguilla</name>
    <name type="common">European freshwater eel</name>
    <name type="synonym">Muraena anguilla</name>
    <dbReference type="NCBI Taxonomy" id="7936"/>
    <lineage>
        <taxon>Eukaryota</taxon>
        <taxon>Metazoa</taxon>
        <taxon>Chordata</taxon>
        <taxon>Craniata</taxon>
        <taxon>Vertebrata</taxon>
        <taxon>Euteleostomi</taxon>
        <taxon>Actinopterygii</taxon>
        <taxon>Neopterygii</taxon>
        <taxon>Teleostei</taxon>
        <taxon>Anguilliformes</taxon>
        <taxon>Anguillidae</taxon>
        <taxon>Anguilla</taxon>
    </lineage>
</organism>
<protein>
    <submittedName>
        <fullName evidence="1">Uncharacterized protein</fullName>
    </submittedName>
</protein>
<name>A0A0E9VT26_ANGAN</name>
<evidence type="ECO:0000313" key="1">
    <source>
        <dbReference type="EMBL" id="JAH80500.1"/>
    </source>
</evidence>
<reference evidence="1" key="2">
    <citation type="journal article" date="2015" name="Fish Shellfish Immunol.">
        <title>Early steps in the European eel (Anguilla anguilla)-Vibrio vulnificus interaction in the gills: Role of the RtxA13 toxin.</title>
        <authorList>
            <person name="Callol A."/>
            <person name="Pajuelo D."/>
            <person name="Ebbesson L."/>
            <person name="Teles M."/>
            <person name="MacKenzie S."/>
            <person name="Amaro C."/>
        </authorList>
    </citation>
    <scope>NUCLEOTIDE SEQUENCE</scope>
</reference>
<dbReference type="AlphaFoldDB" id="A0A0E9VT26"/>
<sequence length="16" mass="1936">MFNFNSVYNEMRAQKG</sequence>
<proteinExistence type="predicted"/>